<reference evidence="2" key="2">
    <citation type="submission" date="2020-05" db="EMBL/GenBank/DDBJ databases">
        <title>Complete genome sequence of Bradyrhizobium diazoefficiens XF3 isolated from soybean nodule.</title>
        <authorList>
            <person name="Noda R."/>
            <person name="Kakizaki K."/>
            <person name="Minamisawa K."/>
        </authorList>
    </citation>
    <scope>NUCLEOTIDE SEQUENCE</scope>
    <source>
        <strain evidence="2">XF3</strain>
    </source>
</reference>
<dbReference type="EMBL" id="AP023093">
    <property type="protein sequence ID" value="BCE41757.1"/>
    <property type="molecule type" value="Genomic_DNA"/>
</dbReference>
<proteinExistence type="predicted"/>
<protein>
    <submittedName>
        <fullName evidence="1">Uncharacterized protein</fullName>
    </submittedName>
</protein>
<evidence type="ECO:0000313" key="2">
    <source>
        <dbReference type="EMBL" id="BCE41757.1"/>
    </source>
</evidence>
<dbReference type="EMBL" id="AP023098">
    <property type="protein sequence ID" value="BCE82387.1"/>
    <property type="molecule type" value="Genomic_DNA"/>
</dbReference>
<reference evidence="1" key="1">
    <citation type="submission" date="2020-05" db="EMBL/GenBank/DDBJ databases">
        <title>Complete genome sequence of Bradyrhizobium diazoefficiens XF2 isolated from soybean nodule.</title>
        <authorList>
            <person name="Noda R."/>
            <person name="Kakizaki K."/>
            <person name="Minamisawa K."/>
        </authorList>
    </citation>
    <scope>NUCLEOTIDE SEQUENCE</scope>
    <source>
        <strain evidence="1">XF2</strain>
    </source>
</reference>
<accession>A0A809XZQ5</accession>
<gene>
    <name evidence="1" type="ORF">XF2B_67480</name>
    <name evidence="2" type="ORF">XF3B_67880</name>
    <name evidence="3" type="ORF">XF9B_38080</name>
    <name evidence="4" type="ORF">XF9B_67170</name>
</gene>
<organism evidence="1">
    <name type="scientific">Bradyrhizobium diazoefficiens</name>
    <dbReference type="NCBI Taxonomy" id="1355477"/>
    <lineage>
        <taxon>Bacteria</taxon>
        <taxon>Pseudomonadati</taxon>
        <taxon>Pseudomonadota</taxon>
        <taxon>Alphaproteobacteria</taxon>
        <taxon>Hyphomicrobiales</taxon>
        <taxon>Nitrobacteraceae</taxon>
        <taxon>Bradyrhizobium</taxon>
    </lineage>
</organism>
<dbReference type="EMBL" id="AP023098">
    <property type="protein sequence ID" value="BCE85296.1"/>
    <property type="molecule type" value="Genomic_DNA"/>
</dbReference>
<evidence type="ECO:0000313" key="3">
    <source>
        <dbReference type="EMBL" id="BCE82387.1"/>
    </source>
</evidence>
<evidence type="ECO:0000313" key="1">
    <source>
        <dbReference type="EMBL" id="BCE32979.1"/>
    </source>
</evidence>
<dbReference type="EMBL" id="AP023092">
    <property type="protein sequence ID" value="BCE32979.1"/>
    <property type="molecule type" value="Genomic_DNA"/>
</dbReference>
<reference evidence="3" key="3">
    <citation type="submission" date="2020-05" db="EMBL/GenBank/DDBJ databases">
        <title>Complete genome sequence of Bradyrhizobium diazoefficiens XF9 isolated from soybean nodule.</title>
        <authorList>
            <person name="Noda R."/>
            <person name="Kakizaki K."/>
            <person name="Minamisawa K."/>
        </authorList>
    </citation>
    <scope>NUCLEOTIDE SEQUENCE</scope>
    <source>
        <strain evidence="3">XF9</strain>
    </source>
</reference>
<evidence type="ECO:0000313" key="4">
    <source>
        <dbReference type="EMBL" id="BCE85296.1"/>
    </source>
</evidence>
<dbReference type="AlphaFoldDB" id="A0A809XZQ5"/>
<sequence length="146" mass="16580">MMDELSSRDELKALIAELIGTKPDLVVGVLDRYQGTGALRSVNNSIVGTSKLLHFFLPEKVAIWDSVLGRSFGLINRDQFHREDRFITYVRAVHEVLRSADYPWERLDIATGLPADDVSRIRRVEFTLYAYARRHTDATQPSDTSA</sequence>
<name>A0A809XZQ5_9BRAD</name>